<dbReference type="AlphaFoldDB" id="A0A397PMB5"/>
<dbReference type="SUPFAM" id="SSF109755">
    <property type="entry name" value="PhoU-like"/>
    <property type="match status" value="1"/>
</dbReference>
<dbReference type="FunFam" id="1.20.58.220:FF:000004">
    <property type="entry name" value="Phosphate-specific transport system accessory protein PhoU"/>
    <property type="match status" value="1"/>
</dbReference>
<dbReference type="GO" id="GO:0030643">
    <property type="term" value="P:intracellular phosphate ion homeostasis"/>
    <property type="evidence" value="ECO:0007669"/>
    <property type="project" value="InterPro"/>
</dbReference>
<dbReference type="PANTHER" id="PTHR42930:SF3">
    <property type="entry name" value="PHOSPHATE-SPECIFIC TRANSPORT SYSTEM ACCESSORY PROTEIN PHOU"/>
    <property type="match status" value="1"/>
</dbReference>
<dbReference type="NCBIfam" id="TIGR02135">
    <property type="entry name" value="phoU_full"/>
    <property type="match status" value="1"/>
</dbReference>
<evidence type="ECO:0000256" key="3">
    <source>
        <dbReference type="ARBA" id="ARBA00011738"/>
    </source>
</evidence>
<evidence type="ECO:0000256" key="5">
    <source>
        <dbReference type="ARBA" id="ARBA00022490"/>
    </source>
</evidence>
<keyword evidence="11" id="KW-1185">Reference proteome</keyword>
<evidence type="ECO:0000256" key="4">
    <source>
        <dbReference type="ARBA" id="ARBA00022448"/>
    </source>
</evidence>
<evidence type="ECO:0000313" key="11">
    <source>
        <dbReference type="Proteomes" id="UP000266568"/>
    </source>
</evidence>
<dbReference type="InterPro" id="IPR028366">
    <property type="entry name" value="PhoU"/>
</dbReference>
<dbReference type="Pfam" id="PF01895">
    <property type="entry name" value="PhoU"/>
    <property type="match status" value="2"/>
</dbReference>
<evidence type="ECO:0000256" key="1">
    <source>
        <dbReference type="ARBA" id="ARBA00004496"/>
    </source>
</evidence>
<gene>
    <name evidence="10" type="ORF">DFR49_1411</name>
</gene>
<dbReference type="RefSeq" id="WP_119034897.1">
    <property type="nucleotide sequence ID" value="NZ_QXDC01000002.1"/>
</dbReference>
<dbReference type="GO" id="GO:0006817">
    <property type="term" value="P:phosphate ion transport"/>
    <property type="evidence" value="ECO:0007669"/>
    <property type="project" value="UniProtKB-KW"/>
</dbReference>
<reference evidence="10 11" key="1">
    <citation type="submission" date="2018-08" db="EMBL/GenBank/DDBJ databases">
        <title>Genomic Encyclopedia of Type Strains, Phase IV (KMG-IV): sequencing the most valuable type-strain genomes for metagenomic binning, comparative biology and taxonomic classification.</title>
        <authorList>
            <person name="Goeker M."/>
        </authorList>
    </citation>
    <scope>NUCLEOTIDE SEQUENCE [LARGE SCALE GENOMIC DNA]</scope>
    <source>
        <strain evidence="10 11">DSM 25527</strain>
    </source>
</reference>
<dbReference type="OrthoDB" id="9814256at2"/>
<feature type="domain" description="PhoU" evidence="9">
    <location>
        <begin position="125"/>
        <end position="208"/>
    </location>
</feature>
<protein>
    <recommendedName>
        <fullName evidence="8">Phosphate-specific transport system accessory protein PhoU</fullName>
    </recommendedName>
</protein>
<dbReference type="GO" id="GO:0045936">
    <property type="term" value="P:negative regulation of phosphate metabolic process"/>
    <property type="evidence" value="ECO:0007669"/>
    <property type="project" value="InterPro"/>
</dbReference>
<dbReference type="InterPro" id="IPR038078">
    <property type="entry name" value="PhoU-like_sf"/>
</dbReference>
<evidence type="ECO:0000256" key="7">
    <source>
        <dbReference type="ARBA" id="ARBA00056181"/>
    </source>
</evidence>
<comment type="caution">
    <text evidence="10">The sequence shown here is derived from an EMBL/GenBank/DDBJ whole genome shotgun (WGS) entry which is preliminary data.</text>
</comment>
<evidence type="ECO:0000313" key="10">
    <source>
        <dbReference type="EMBL" id="RIA46851.1"/>
    </source>
</evidence>
<comment type="function">
    <text evidence="7 8">Plays a role in the regulation of phosphate uptake.</text>
</comment>
<dbReference type="PANTHER" id="PTHR42930">
    <property type="entry name" value="PHOSPHATE-SPECIFIC TRANSPORT SYSTEM ACCESSORY PROTEIN PHOU"/>
    <property type="match status" value="1"/>
</dbReference>
<keyword evidence="6 8" id="KW-0592">Phosphate transport</keyword>
<evidence type="ECO:0000256" key="6">
    <source>
        <dbReference type="ARBA" id="ARBA00022592"/>
    </source>
</evidence>
<dbReference type="EMBL" id="QXDC01000002">
    <property type="protein sequence ID" value="RIA46851.1"/>
    <property type="molecule type" value="Genomic_DNA"/>
</dbReference>
<proteinExistence type="inferred from homology"/>
<dbReference type="Proteomes" id="UP000266568">
    <property type="component" value="Unassembled WGS sequence"/>
</dbReference>
<feature type="domain" description="PhoU" evidence="9">
    <location>
        <begin position="20"/>
        <end position="108"/>
    </location>
</feature>
<comment type="similarity">
    <text evidence="2 8">Belongs to the PhoU family.</text>
</comment>
<keyword evidence="4 8" id="KW-0813">Transport</keyword>
<dbReference type="GO" id="GO:0005737">
    <property type="term" value="C:cytoplasm"/>
    <property type="evidence" value="ECO:0007669"/>
    <property type="project" value="UniProtKB-SubCell"/>
</dbReference>
<evidence type="ECO:0000256" key="2">
    <source>
        <dbReference type="ARBA" id="ARBA00008107"/>
    </source>
</evidence>
<keyword evidence="5 8" id="KW-0963">Cytoplasm</keyword>
<organism evidence="10 11">
    <name type="scientific">Hephaestia caeni</name>
    <dbReference type="NCBI Taxonomy" id="645617"/>
    <lineage>
        <taxon>Bacteria</taxon>
        <taxon>Pseudomonadati</taxon>
        <taxon>Pseudomonadota</taxon>
        <taxon>Alphaproteobacteria</taxon>
        <taxon>Sphingomonadales</taxon>
        <taxon>Sphingomonadaceae</taxon>
        <taxon>Hephaestia</taxon>
    </lineage>
</organism>
<comment type="subunit">
    <text evidence="3 8">Homodimer.</text>
</comment>
<evidence type="ECO:0000256" key="8">
    <source>
        <dbReference type="PIRNR" id="PIRNR003107"/>
    </source>
</evidence>
<dbReference type="Gene3D" id="1.20.58.220">
    <property type="entry name" value="Phosphate transport system protein phou homolog 2, domain 2"/>
    <property type="match status" value="2"/>
</dbReference>
<evidence type="ECO:0000259" key="9">
    <source>
        <dbReference type="Pfam" id="PF01895"/>
    </source>
</evidence>
<dbReference type="PIRSF" id="PIRSF003107">
    <property type="entry name" value="PhoU"/>
    <property type="match status" value="1"/>
</dbReference>
<name>A0A397PMB5_9SPHN</name>
<dbReference type="InterPro" id="IPR026022">
    <property type="entry name" value="PhoU_dom"/>
</dbReference>
<sequence>MTEHTVKAFDEDIGELRGLIAEMGGLAEQAIARAIDALAKHDLDAARRVIEGDKRIDGIEEEVERLAIRLIALRAPMADDLREVVAALKIATVVERIGDYAKNIAKRVPAIEDHGRIEPLSLLPAMARMAGEMVHDVLDAFAARDAEKAIRVSDSDRQVDDFYNAIFRVLVTYMMENPKSIGQVAHLLFVAKNLERIGDHATNVAEMVHYAATGERMAERERGGSPAVTL</sequence>
<accession>A0A397PMB5</accession>
<comment type="subcellular location">
    <subcellularLocation>
        <location evidence="1 8">Cytoplasm</location>
    </subcellularLocation>
</comment>